<dbReference type="Gene3D" id="1.25.40.10">
    <property type="entry name" value="Tetratricopeptide repeat domain"/>
    <property type="match status" value="1"/>
</dbReference>
<proteinExistence type="predicted"/>
<comment type="caution">
    <text evidence="2">The sequence shown here is derived from an EMBL/GenBank/DDBJ whole genome shotgun (WGS) entry which is preliminary data.</text>
</comment>
<dbReference type="PROSITE" id="PS50005">
    <property type="entry name" value="TPR"/>
    <property type="match status" value="1"/>
</dbReference>
<dbReference type="Proteomes" id="UP000316598">
    <property type="component" value="Unassembled WGS sequence"/>
</dbReference>
<gene>
    <name evidence="2" type="ORF">Pla22_38730</name>
</gene>
<organism evidence="2 3">
    <name type="scientific">Rubripirellula amarantea</name>
    <dbReference type="NCBI Taxonomy" id="2527999"/>
    <lineage>
        <taxon>Bacteria</taxon>
        <taxon>Pseudomonadati</taxon>
        <taxon>Planctomycetota</taxon>
        <taxon>Planctomycetia</taxon>
        <taxon>Pirellulales</taxon>
        <taxon>Pirellulaceae</taxon>
        <taxon>Rubripirellula</taxon>
    </lineage>
</organism>
<accession>A0A5C5WJZ1</accession>
<keyword evidence="1" id="KW-0802">TPR repeat</keyword>
<dbReference type="SMART" id="SM00028">
    <property type="entry name" value="TPR"/>
    <property type="match status" value="2"/>
</dbReference>
<sequence>MVFIRPSRLNPRPRHVAACFVALVAAVLLPGMLTIASEPNGSAASTGEGASLQMTDAQMKMLQLLQQRVEANPGHSEGWRSLGRLQNALGDHQAALASSMRAIELDPFNAAAHFDVGQLLKALGLSDEASVHFNQVHKIAPASSYAEDLRAQGHPSLAPATASLGTPLVLKNDSATGNMAADSPYSAVSSATPIARVEGEQAVTPVGYQIQSFDGSDDLEQRFLQLESEAEKPLNRLRVFIETGVLYNSNVTLTPVSRELAQSDSGSFQAFASPDLDWKWIRTENSRLGPMFRGYFTANESTFQEFNMASFQPGVFGERDFTWGSSEAIGRLEYIFSNDFFDGEQVDDRHAVTASLTVIRPDLDAIYSYLTIAQANFRDDGVMPSQTSLDGTTITAGTSRFFQTGVDRLPMWSLGVDLESADTDGDDYRYKSVNLHSSTGWNVSERWKFIPTCGIGYRDYADFSGPVSRNEFFWRAHGRLQYAVSDSFVVALVAGHDRFASENDDYDTERTEGGVTLSYTR</sequence>
<dbReference type="AlphaFoldDB" id="A0A5C5WJZ1"/>
<keyword evidence="3" id="KW-1185">Reference proteome</keyword>
<dbReference type="InterPro" id="IPR019734">
    <property type="entry name" value="TPR_rpt"/>
</dbReference>
<protein>
    <submittedName>
        <fullName evidence="2">Uncharacterized protein</fullName>
    </submittedName>
</protein>
<reference evidence="2 3" key="1">
    <citation type="submission" date="2019-02" db="EMBL/GenBank/DDBJ databases">
        <title>Deep-cultivation of Planctomycetes and their phenomic and genomic characterization uncovers novel biology.</title>
        <authorList>
            <person name="Wiegand S."/>
            <person name="Jogler M."/>
            <person name="Boedeker C."/>
            <person name="Pinto D."/>
            <person name="Vollmers J."/>
            <person name="Rivas-Marin E."/>
            <person name="Kohn T."/>
            <person name="Peeters S.H."/>
            <person name="Heuer A."/>
            <person name="Rast P."/>
            <person name="Oberbeckmann S."/>
            <person name="Bunk B."/>
            <person name="Jeske O."/>
            <person name="Meyerdierks A."/>
            <person name="Storesund J.E."/>
            <person name="Kallscheuer N."/>
            <person name="Luecker S."/>
            <person name="Lage O.M."/>
            <person name="Pohl T."/>
            <person name="Merkel B.J."/>
            <person name="Hornburger P."/>
            <person name="Mueller R.-W."/>
            <person name="Bruemmer F."/>
            <person name="Labrenz M."/>
            <person name="Spormann A.M."/>
            <person name="Op Den Camp H."/>
            <person name="Overmann J."/>
            <person name="Amann R."/>
            <person name="Jetten M.S.M."/>
            <person name="Mascher T."/>
            <person name="Medema M.H."/>
            <person name="Devos D.P."/>
            <person name="Kaster A.-K."/>
            <person name="Ovreas L."/>
            <person name="Rohde M."/>
            <person name="Galperin M.Y."/>
            <person name="Jogler C."/>
        </authorList>
    </citation>
    <scope>NUCLEOTIDE SEQUENCE [LARGE SCALE GENOMIC DNA]</scope>
    <source>
        <strain evidence="2 3">Pla22</strain>
    </source>
</reference>
<evidence type="ECO:0000256" key="1">
    <source>
        <dbReference type="PROSITE-ProRule" id="PRU00339"/>
    </source>
</evidence>
<dbReference type="SUPFAM" id="SSF48452">
    <property type="entry name" value="TPR-like"/>
    <property type="match status" value="1"/>
</dbReference>
<name>A0A5C5WJZ1_9BACT</name>
<dbReference type="InterPro" id="IPR011990">
    <property type="entry name" value="TPR-like_helical_dom_sf"/>
</dbReference>
<dbReference type="EMBL" id="SJPI01000002">
    <property type="protein sequence ID" value="TWT51096.1"/>
    <property type="molecule type" value="Genomic_DNA"/>
</dbReference>
<evidence type="ECO:0000313" key="3">
    <source>
        <dbReference type="Proteomes" id="UP000316598"/>
    </source>
</evidence>
<evidence type="ECO:0000313" key="2">
    <source>
        <dbReference type="EMBL" id="TWT51096.1"/>
    </source>
</evidence>
<feature type="repeat" description="TPR" evidence="1">
    <location>
        <begin position="76"/>
        <end position="109"/>
    </location>
</feature>